<dbReference type="Bgee" id="ENSORLG00000025554">
    <property type="expression patterns" value="Expressed in pharyngeal gill and 14 other cell types or tissues"/>
</dbReference>
<dbReference type="FunFam" id="4.10.400.10:FF:000143">
    <property type="entry name" value="low-density lipoprotein receptor-related protein 1-like"/>
    <property type="match status" value="1"/>
</dbReference>
<keyword evidence="6" id="KW-0472">Membrane</keyword>
<dbReference type="InterPro" id="IPR023415">
    <property type="entry name" value="LDLR_class-A_CS"/>
</dbReference>
<dbReference type="PANTHER" id="PTHR24270">
    <property type="entry name" value="LOW-DENSITY LIPOPROTEIN RECEPTOR-RELATED"/>
    <property type="match status" value="1"/>
</dbReference>
<dbReference type="Proteomes" id="UP000001038">
    <property type="component" value="Chromosome 7"/>
</dbReference>
<feature type="disulfide bond" evidence="8">
    <location>
        <begin position="25"/>
        <end position="37"/>
    </location>
</feature>
<evidence type="ECO:0000313" key="10">
    <source>
        <dbReference type="Proteomes" id="UP000001038"/>
    </source>
</evidence>
<dbReference type="PROSITE" id="PS50068">
    <property type="entry name" value="LDLRA_2"/>
    <property type="match status" value="2"/>
</dbReference>
<feature type="disulfide bond" evidence="8">
    <location>
        <begin position="113"/>
        <end position="128"/>
    </location>
</feature>
<keyword evidence="3" id="KW-0812">Transmembrane</keyword>
<evidence type="ECO:0000256" key="4">
    <source>
        <dbReference type="ARBA" id="ARBA00022737"/>
    </source>
</evidence>
<comment type="subcellular location">
    <subcellularLocation>
        <location evidence="2">Endomembrane system</location>
    </subcellularLocation>
    <subcellularLocation>
        <location evidence="1">Membrane</location>
        <topology evidence="1">Single-pass membrane protein</topology>
    </subcellularLocation>
</comment>
<comment type="caution">
    <text evidence="8">Lacks conserved residue(s) required for the propagation of feature annotation.</text>
</comment>
<feature type="disulfide bond" evidence="8">
    <location>
        <begin position="32"/>
        <end position="50"/>
    </location>
</feature>
<evidence type="ECO:0000256" key="2">
    <source>
        <dbReference type="ARBA" id="ARBA00004308"/>
    </source>
</evidence>
<evidence type="ECO:0000256" key="8">
    <source>
        <dbReference type="PROSITE-ProRule" id="PRU00124"/>
    </source>
</evidence>
<evidence type="ECO:0000256" key="1">
    <source>
        <dbReference type="ARBA" id="ARBA00004167"/>
    </source>
</evidence>
<keyword evidence="10" id="KW-1185">Reference proteome</keyword>
<reference evidence="9" key="2">
    <citation type="submission" date="2025-08" db="UniProtKB">
        <authorList>
            <consortium name="Ensembl"/>
        </authorList>
    </citation>
    <scope>IDENTIFICATION</scope>
    <source>
        <strain evidence="9">Hd-rR</strain>
    </source>
</reference>
<protein>
    <submittedName>
        <fullName evidence="9">Uncharacterized protein</fullName>
    </submittedName>
</protein>
<dbReference type="Pfam" id="PF00057">
    <property type="entry name" value="Ldl_recept_a"/>
    <property type="match status" value="2"/>
</dbReference>
<keyword evidence="5" id="KW-1133">Transmembrane helix</keyword>
<keyword evidence="4" id="KW-0677">Repeat</keyword>
<dbReference type="Gene3D" id="4.10.400.10">
    <property type="entry name" value="Low-density Lipoprotein Receptor"/>
    <property type="match status" value="2"/>
</dbReference>
<dbReference type="PROSITE" id="PS01209">
    <property type="entry name" value="LDLRA_1"/>
    <property type="match status" value="1"/>
</dbReference>
<dbReference type="FunFam" id="4.10.400.10:FF:000001">
    <property type="entry name" value="Low-density lipoprotein receptor-related protein 1"/>
    <property type="match status" value="1"/>
</dbReference>
<dbReference type="SUPFAM" id="SSF57424">
    <property type="entry name" value="LDL receptor-like module"/>
    <property type="match status" value="2"/>
</dbReference>
<keyword evidence="7 8" id="KW-1015">Disulfide bond</keyword>
<accession>A0A3B3HIM6</accession>
<evidence type="ECO:0000313" key="9">
    <source>
        <dbReference type="Ensembl" id="ENSORLP00000031594.1"/>
    </source>
</evidence>
<dbReference type="InterPro" id="IPR036055">
    <property type="entry name" value="LDL_receptor-like_sf"/>
</dbReference>
<sequence length="227" mass="25156">MTGVFPFSRLMTSPANPSYVPPPQCQPGEFACKNNRCIQERWKCDGDNDCLDNSDEGEERYFVYVNIKSALLSCSLEDDDNSDEENCEALVCKLSHHMCASNDSICLPAEKLCDGINDCPDSSDEKFCGKTGKPNHYFQQLICLGNSQSVTVARTPMLLCNSTHPPLQSSININMLSRSVALHQCSAACLLNSVRRPYNLDSPKATLWFTLGLDQLLGNNKEFRAEG</sequence>
<dbReference type="InterPro" id="IPR050685">
    <property type="entry name" value="LDLR"/>
</dbReference>
<dbReference type="PANTHER" id="PTHR24270:SF16">
    <property type="entry name" value="VERY LOW-DENSITY LIPOPROTEIN RECEPTOR"/>
    <property type="match status" value="1"/>
</dbReference>
<dbReference type="SMART" id="SM00192">
    <property type="entry name" value="LDLa"/>
    <property type="match status" value="2"/>
</dbReference>
<evidence type="ECO:0000256" key="6">
    <source>
        <dbReference type="ARBA" id="ARBA00023136"/>
    </source>
</evidence>
<evidence type="ECO:0000256" key="5">
    <source>
        <dbReference type="ARBA" id="ARBA00022989"/>
    </source>
</evidence>
<reference evidence="9" key="3">
    <citation type="submission" date="2025-09" db="UniProtKB">
        <authorList>
            <consortium name="Ensembl"/>
        </authorList>
    </citation>
    <scope>IDENTIFICATION</scope>
    <source>
        <strain evidence="9">Hd-rR</strain>
    </source>
</reference>
<dbReference type="GeneTree" id="ENSGT00940000157899"/>
<dbReference type="GO" id="GO:0012505">
    <property type="term" value="C:endomembrane system"/>
    <property type="evidence" value="ECO:0007669"/>
    <property type="project" value="UniProtKB-SubCell"/>
</dbReference>
<dbReference type="Ensembl" id="ENSORLT00000034903.1">
    <property type="protein sequence ID" value="ENSORLP00000031594.1"/>
    <property type="gene ID" value="ENSORLG00000025554.1"/>
</dbReference>
<dbReference type="STRING" id="8090.ENSORLP00000031594"/>
<dbReference type="InParanoid" id="A0A3B3HIM6"/>
<evidence type="ECO:0000256" key="3">
    <source>
        <dbReference type="ARBA" id="ARBA00022692"/>
    </source>
</evidence>
<dbReference type="InterPro" id="IPR002172">
    <property type="entry name" value="LDrepeatLR_classA_rpt"/>
</dbReference>
<dbReference type="AlphaFoldDB" id="A0A3B3HIM6"/>
<dbReference type="CDD" id="cd00112">
    <property type="entry name" value="LDLa"/>
    <property type="match status" value="2"/>
</dbReference>
<evidence type="ECO:0000256" key="7">
    <source>
        <dbReference type="ARBA" id="ARBA00023157"/>
    </source>
</evidence>
<dbReference type="PRINTS" id="PR00261">
    <property type="entry name" value="LDLRECEPTOR"/>
</dbReference>
<name>A0A3B3HIM6_ORYLA</name>
<organism evidence="9 10">
    <name type="scientific">Oryzias latipes</name>
    <name type="common">Japanese rice fish</name>
    <name type="synonym">Japanese killifish</name>
    <dbReference type="NCBI Taxonomy" id="8090"/>
    <lineage>
        <taxon>Eukaryota</taxon>
        <taxon>Metazoa</taxon>
        <taxon>Chordata</taxon>
        <taxon>Craniata</taxon>
        <taxon>Vertebrata</taxon>
        <taxon>Euteleostomi</taxon>
        <taxon>Actinopterygii</taxon>
        <taxon>Neopterygii</taxon>
        <taxon>Teleostei</taxon>
        <taxon>Neoteleostei</taxon>
        <taxon>Acanthomorphata</taxon>
        <taxon>Ovalentaria</taxon>
        <taxon>Atherinomorphae</taxon>
        <taxon>Beloniformes</taxon>
        <taxon>Adrianichthyidae</taxon>
        <taxon>Oryziinae</taxon>
        <taxon>Oryzias</taxon>
    </lineage>
</organism>
<reference evidence="9 10" key="1">
    <citation type="journal article" date="2007" name="Nature">
        <title>The medaka draft genome and insights into vertebrate genome evolution.</title>
        <authorList>
            <person name="Kasahara M."/>
            <person name="Naruse K."/>
            <person name="Sasaki S."/>
            <person name="Nakatani Y."/>
            <person name="Qu W."/>
            <person name="Ahsan B."/>
            <person name="Yamada T."/>
            <person name="Nagayasu Y."/>
            <person name="Doi K."/>
            <person name="Kasai Y."/>
            <person name="Jindo T."/>
            <person name="Kobayashi D."/>
            <person name="Shimada A."/>
            <person name="Toyoda A."/>
            <person name="Kuroki Y."/>
            <person name="Fujiyama A."/>
            <person name="Sasaki T."/>
            <person name="Shimizu A."/>
            <person name="Asakawa S."/>
            <person name="Shimizu N."/>
            <person name="Hashimoto S."/>
            <person name="Yang J."/>
            <person name="Lee Y."/>
            <person name="Matsushima K."/>
            <person name="Sugano S."/>
            <person name="Sakaizumi M."/>
            <person name="Narita T."/>
            <person name="Ohishi K."/>
            <person name="Haga S."/>
            <person name="Ohta F."/>
            <person name="Nomoto H."/>
            <person name="Nogata K."/>
            <person name="Morishita T."/>
            <person name="Endo T."/>
            <person name="Shin-I T."/>
            <person name="Takeda H."/>
            <person name="Morishita S."/>
            <person name="Kohara Y."/>
        </authorList>
    </citation>
    <scope>NUCLEOTIDE SEQUENCE [LARGE SCALE GENOMIC DNA]</scope>
    <source>
        <strain evidence="9 10">Hd-rR</strain>
    </source>
</reference>
<dbReference type="GO" id="GO:0016192">
    <property type="term" value="P:vesicle-mediated transport"/>
    <property type="evidence" value="ECO:0007669"/>
    <property type="project" value="UniProtKB-ARBA"/>
</dbReference>
<proteinExistence type="predicted"/>
<dbReference type="GO" id="GO:0016020">
    <property type="term" value="C:membrane"/>
    <property type="evidence" value="ECO:0007669"/>
    <property type="project" value="UniProtKB-SubCell"/>
</dbReference>